<dbReference type="InterPro" id="IPR012429">
    <property type="entry name" value="HGSNAT_cat"/>
</dbReference>
<evidence type="ECO:0000313" key="4">
    <source>
        <dbReference type="EMBL" id="QQR32044.1"/>
    </source>
</evidence>
<feature type="transmembrane region" description="Helical" evidence="1">
    <location>
        <begin position="167"/>
        <end position="187"/>
    </location>
</feature>
<dbReference type="EMBL" id="CP021422">
    <property type="protein sequence ID" value="ASB42818.1"/>
    <property type="molecule type" value="Genomic_DNA"/>
</dbReference>
<accession>A0A1Z2XWI9</accession>
<evidence type="ECO:0000259" key="2">
    <source>
        <dbReference type="Pfam" id="PF07786"/>
    </source>
</evidence>
<gene>
    <name evidence="3" type="ORF">ADH66_18030</name>
    <name evidence="4" type="ORF">I5Q82_08440</name>
</gene>
<reference evidence="5" key="2">
    <citation type="submission" date="2017-05" db="EMBL/GenBank/DDBJ databases">
        <title>Improved OligoMM genomes.</title>
        <authorList>
            <person name="Garzetti D."/>
        </authorList>
    </citation>
    <scope>NUCLEOTIDE SEQUENCE [LARGE SCALE GENOMIC DNA]</scope>
    <source>
        <strain evidence="5">KB18</strain>
    </source>
</reference>
<keyword evidence="5" id="KW-1185">Reference proteome</keyword>
<feature type="domain" description="Heparan-alpha-glucosaminide N-acetyltransferase catalytic" evidence="2">
    <location>
        <begin position="1"/>
        <end position="220"/>
    </location>
</feature>
<evidence type="ECO:0000313" key="3">
    <source>
        <dbReference type="EMBL" id="ASB42818.1"/>
    </source>
</evidence>
<dbReference type="Proteomes" id="UP000196710">
    <property type="component" value="Chromosome"/>
</dbReference>
<organism evidence="4 6">
    <name type="scientific">Acutalibacter muris</name>
    <dbReference type="NCBI Taxonomy" id="1796620"/>
    <lineage>
        <taxon>Bacteria</taxon>
        <taxon>Bacillati</taxon>
        <taxon>Bacillota</taxon>
        <taxon>Clostridia</taxon>
        <taxon>Eubacteriales</taxon>
        <taxon>Acutalibacteraceae</taxon>
        <taxon>Acutalibacter</taxon>
    </lineage>
</organism>
<reference evidence="4 6" key="3">
    <citation type="submission" date="2020-11" db="EMBL/GenBank/DDBJ databases">
        <title>Closed and high quality bacterial genomes of the OMM12 community.</title>
        <authorList>
            <person name="Marbouty M."/>
            <person name="Lamy-Besnier Q."/>
            <person name="Debarbieux L."/>
            <person name="Koszul R."/>
        </authorList>
    </citation>
    <scope>NUCLEOTIDE SEQUENCE [LARGE SCALE GENOMIC DNA]</scope>
    <source>
        <strain evidence="4 6">KB18</strain>
    </source>
</reference>
<keyword evidence="1" id="KW-0472">Membrane</keyword>
<dbReference type="AlphaFoldDB" id="A0A1Z2XWI9"/>
<protein>
    <submittedName>
        <fullName evidence="4">DUF1624 domain-containing protein</fullName>
    </submittedName>
</protein>
<evidence type="ECO:0000313" key="6">
    <source>
        <dbReference type="Proteomes" id="UP000596035"/>
    </source>
</evidence>
<keyword evidence="1" id="KW-0812">Transmembrane</keyword>
<evidence type="ECO:0000256" key="1">
    <source>
        <dbReference type="SAM" id="Phobius"/>
    </source>
</evidence>
<feature type="transmembrane region" description="Helical" evidence="1">
    <location>
        <begin position="112"/>
        <end position="134"/>
    </location>
</feature>
<feature type="transmembrane region" description="Helical" evidence="1">
    <location>
        <begin position="78"/>
        <end position="100"/>
    </location>
</feature>
<reference evidence="3" key="1">
    <citation type="journal article" date="2017" name="Genome Announc.">
        <title>High-Quality Whole-Genome Sequences of the Oligo-Mouse-Microbiota Bacterial Community.</title>
        <authorList>
            <person name="Garzetti D."/>
            <person name="Brugiroux S."/>
            <person name="Bunk B."/>
            <person name="Pukall R."/>
            <person name="McCoy K.D."/>
            <person name="Macpherson A.J."/>
            <person name="Stecher B."/>
        </authorList>
    </citation>
    <scope>NUCLEOTIDE SEQUENCE</scope>
    <source>
        <strain evidence="3">KB18</strain>
    </source>
</reference>
<evidence type="ECO:0000313" key="5">
    <source>
        <dbReference type="Proteomes" id="UP000196710"/>
    </source>
</evidence>
<dbReference type="Pfam" id="PF07786">
    <property type="entry name" value="HGSNAT_cat"/>
    <property type="match status" value="1"/>
</dbReference>
<name>A0A1Z2XWI9_9FIRM</name>
<dbReference type="EMBL" id="CP065321">
    <property type="protein sequence ID" value="QQR32044.1"/>
    <property type="molecule type" value="Genomic_DNA"/>
</dbReference>
<feature type="transmembrane region" description="Helical" evidence="1">
    <location>
        <begin position="27"/>
        <end position="47"/>
    </location>
</feature>
<proteinExistence type="predicted"/>
<keyword evidence="1" id="KW-1133">Transmembrane helix</keyword>
<dbReference type="Proteomes" id="UP000596035">
    <property type="component" value="Chromosome"/>
</dbReference>
<sequence>MTAYHGLYDVVYIMGVPMDWYTGPIGYAWQQSICWGFILLSGFCFRLSKRPMRHGLVILGAGVLVTLVTAVAMPSERIIFGVLYLLGLCALIQCGVWALWNKLGLPPFPAGLGLALSALAFFLTRGVPSGYIGFEGLRLFTLPGWLYQWDLLAVLGLPGPGFWSSDYFPLVPWVFLYLCGYFLWRLIGSRQRVMDRLRPGIGPLALIGRHSLAVYLLHQPALMAVFTALQGL</sequence>
<dbReference type="KEGG" id="amur:ADH66_18030"/>
<feature type="transmembrane region" description="Helical" evidence="1">
    <location>
        <begin position="54"/>
        <end position="72"/>
    </location>
</feature>